<dbReference type="GO" id="GO:0030488">
    <property type="term" value="P:tRNA methylation"/>
    <property type="evidence" value="ECO:0007669"/>
    <property type="project" value="UniProtKB-UniRule"/>
</dbReference>
<gene>
    <name evidence="12" type="primary">TRM44</name>
    <name evidence="12" type="ORF">OC846_000858</name>
</gene>
<evidence type="ECO:0000256" key="6">
    <source>
        <dbReference type="ARBA" id="ARBA00022603"/>
    </source>
</evidence>
<comment type="caution">
    <text evidence="12">The sequence shown here is derived from an EMBL/GenBank/DDBJ whole genome shotgun (WGS) entry which is preliminary data.</text>
</comment>
<dbReference type="AlphaFoldDB" id="A0AAN6JU21"/>
<keyword evidence="7 11" id="KW-0808">Transferase</keyword>
<evidence type="ECO:0000256" key="2">
    <source>
        <dbReference type="ARBA" id="ARBA00009056"/>
    </source>
</evidence>
<evidence type="ECO:0000313" key="13">
    <source>
        <dbReference type="Proteomes" id="UP001176517"/>
    </source>
</evidence>
<comment type="catalytic activity">
    <reaction evidence="10 11">
        <text>uridine(44) in tRNA(Ser) + S-adenosyl-L-methionine = 2'-O-methyluridine(44) in tRNA(Ser) + S-adenosyl-L-homocysteine + H(+)</text>
        <dbReference type="Rhea" id="RHEA:43100"/>
        <dbReference type="Rhea" id="RHEA-COMP:10339"/>
        <dbReference type="Rhea" id="RHEA-COMP:10340"/>
        <dbReference type="ChEBI" id="CHEBI:15378"/>
        <dbReference type="ChEBI" id="CHEBI:57856"/>
        <dbReference type="ChEBI" id="CHEBI:59789"/>
        <dbReference type="ChEBI" id="CHEBI:65315"/>
        <dbReference type="ChEBI" id="CHEBI:74478"/>
        <dbReference type="EC" id="2.1.1.211"/>
    </reaction>
</comment>
<dbReference type="PANTHER" id="PTHR21210:SF0">
    <property type="entry name" value="TRNA (URACIL-O(2)-)-METHYLTRANSFERASE-RELATED"/>
    <property type="match status" value="1"/>
</dbReference>
<dbReference type="GO" id="GO:0005737">
    <property type="term" value="C:cytoplasm"/>
    <property type="evidence" value="ECO:0007669"/>
    <property type="project" value="UniProtKB-SubCell"/>
</dbReference>
<evidence type="ECO:0000256" key="3">
    <source>
        <dbReference type="ARBA" id="ARBA00012795"/>
    </source>
</evidence>
<comment type="function">
    <text evidence="11">Adenosyl-L-methionine (AdoMet)-dependent tRNA (uracil-O(2)-)-methyltransferase.</text>
</comment>
<evidence type="ECO:0000256" key="1">
    <source>
        <dbReference type="ARBA" id="ARBA00004496"/>
    </source>
</evidence>
<dbReference type="InterPro" id="IPR011671">
    <property type="entry name" value="tRNA_uracil_MeTrfase"/>
</dbReference>
<dbReference type="Pfam" id="PF07757">
    <property type="entry name" value="AdoMet_MTase"/>
    <property type="match status" value="2"/>
</dbReference>
<evidence type="ECO:0000313" key="12">
    <source>
        <dbReference type="EMBL" id="KAK0556831.1"/>
    </source>
</evidence>
<accession>A0AAN6JU21</accession>
<name>A0AAN6JU21_9BASI</name>
<keyword evidence="6 11" id="KW-0489">Methyltransferase</keyword>
<evidence type="ECO:0000256" key="5">
    <source>
        <dbReference type="ARBA" id="ARBA00022490"/>
    </source>
</evidence>
<comment type="subcellular location">
    <subcellularLocation>
        <location evidence="1 11">Cytoplasm</location>
    </subcellularLocation>
</comment>
<reference evidence="12" key="1">
    <citation type="journal article" date="2023" name="PhytoFront">
        <title>Draft Genome Resources of Seven Strains of Tilletia horrida, Causal Agent of Kernel Smut of Rice.</title>
        <authorList>
            <person name="Khanal S."/>
            <person name="Antony Babu S."/>
            <person name="Zhou X.G."/>
        </authorList>
    </citation>
    <scope>NUCLEOTIDE SEQUENCE</scope>
    <source>
        <strain evidence="12">TX6</strain>
    </source>
</reference>
<protein>
    <recommendedName>
        <fullName evidence="4 11">tRNA (uracil-O(2)-)-methyltransferase</fullName>
        <ecNumber evidence="3 11">2.1.1.211</ecNumber>
    </recommendedName>
</protein>
<evidence type="ECO:0000256" key="9">
    <source>
        <dbReference type="ARBA" id="ARBA00022694"/>
    </source>
</evidence>
<evidence type="ECO:0000256" key="8">
    <source>
        <dbReference type="ARBA" id="ARBA00022691"/>
    </source>
</evidence>
<dbReference type="PANTHER" id="PTHR21210">
    <property type="entry name" value="TRNA (URACIL-O(2)-)-METHYLTRANSFERASE-RELATED"/>
    <property type="match status" value="1"/>
</dbReference>
<sequence>MASIPAYAGMDSFEHILQELIYHPERNSTTILRAEILDEDPEAANCMRPGESSGASGWTRQRNMMRRLLPRRPALDWPLLQRCEFWRRRRTADYRARNDPQDECEELTLIYTPLFERRSEASESEQGNSLRRIAREYEIPFYHPKVRAIAFRFIRDSRPSPKYGNEEPKIYGTVRVDVCPFRLPDSMLFPDATTNPFPASHRLTRTIAALLQTLHAHTWGHAHDYVKRVQHDILVPRELYLDTYLLLKARHADRITRDLWVEKTDPVKHVFEDIGIAAWLMCLWKQTYSAATIVDEEQTNDPERPWLRWPRPPGGFVDVGCGNGLLVHLLHLEGYGGFGMDLRERKSWNNWRADATAQGAAHTTDLREVSLDLPSLVLRTSSDGTTYRNRTEEDFFPPGCFLIGNHADEITPWLPLLATAAVRPALVLSGEEIGPAFANLACCPFRLDGTRVGSKSYDYGGRTGIFQLLFGCSDADPLKHNDDAKRLVQETEEILLLGPNLDAPSTNKTASASGKITSRSKAYLHYLSHVQLQAGWKIEKEVLRIPSTKNWALVGRTRLSAYTKDVSGARPAEAREAEVRNRVQSMAVAASGSWTARVPEGKAACH</sequence>
<dbReference type="GO" id="GO:0141101">
    <property type="term" value="F:tRNA(Ser) (uridine(44)-2'-O-)-methyltransferase activity"/>
    <property type="evidence" value="ECO:0007669"/>
    <property type="project" value="UniProtKB-EC"/>
</dbReference>
<dbReference type="EMBL" id="JAPDMZ010000010">
    <property type="protein sequence ID" value="KAK0556831.1"/>
    <property type="molecule type" value="Genomic_DNA"/>
</dbReference>
<evidence type="ECO:0000256" key="11">
    <source>
        <dbReference type="RuleBase" id="RU368004"/>
    </source>
</evidence>
<evidence type="ECO:0000256" key="10">
    <source>
        <dbReference type="ARBA" id="ARBA00047957"/>
    </source>
</evidence>
<keyword evidence="9 11" id="KW-0819">tRNA processing</keyword>
<organism evidence="12 13">
    <name type="scientific">Tilletia horrida</name>
    <dbReference type="NCBI Taxonomy" id="155126"/>
    <lineage>
        <taxon>Eukaryota</taxon>
        <taxon>Fungi</taxon>
        <taxon>Dikarya</taxon>
        <taxon>Basidiomycota</taxon>
        <taxon>Ustilaginomycotina</taxon>
        <taxon>Exobasidiomycetes</taxon>
        <taxon>Tilletiales</taxon>
        <taxon>Tilletiaceae</taxon>
        <taxon>Tilletia</taxon>
    </lineage>
</organism>
<keyword evidence="13" id="KW-1185">Reference proteome</keyword>
<evidence type="ECO:0000256" key="4">
    <source>
        <dbReference type="ARBA" id="ARBA00017788"/>
    </source>
</evidence>
<keyword evidence="5 11" id="KW-0963">Cytoplasm</keyword>
<evidence type="ECO:0000256" key="7">
    <source>
        <dbReference type="ARBA" id="ARBA00022679"/>
    </source>
</evidence>
<comment type="similarity">
    <text evidence="2 11">Belongs to the TRM44 family.</text>
</comment>
<dbReference type="EC" id="2.1.1.211" evidence="3 11"/>
<keyword evidence="8 11" id="KW-0949">S-adenosyl-L-methionine</keyword>
<proteinExistence type="inferred from homology"/>
<dbReference type="Proteomes" id="UP001176517">
    <property type="component" value="Unassembled WGS sequence"/>
</dbReference>